<evidence type="ECO:0000256" key="7">
    <source>
        <dbReference type="ARBA" id="ARBA00022898"/>
    </source>
</evidence>
<dbReference type="NCBIfam" id="TIGR01136">
    <property type="entry name" value="cysKM"/>
    <property type="match status" value="1"/>
</dbReference>
<evidence type="ECO:0000256" key="5">
    <source>
        <dbReference type="ARBA" id="ARBA00022605"/>
    </source>
</evidence>
<dbReference type="InterPro" id="IPR050214">
    <property type="entry name" value="Cys_Synth/Cystath_Beta-Synth"/>
</dbReference>
<evidence type="ECO:0000313" key="14">
    <source>
        <dbReference type="EMBL" id="HIW79867.1"/>
    </source>
</evidence>
<organism evidence="14 15">
    <name type="scientific">Candidatus Bilophila faecipullorum</name>
    <dbReference type="NCBI Taxonomy" id="2838482"/>
    <lineage>
        <taxon>Bacteria</taxon>
        <taxon>Pseudomonadati</taxon>
        <taxon>Thermodesulfobacteriota</taxon>
        <taxon>Desulfovibrionia</taxon>
        <taxon>Desulfovibrionales</taxon>
        <taxon>Desulfovibrionaceae</taxon>
        <taxon>Bilophila</taxon>
    </lineage>
</organism>
<comment type="caution">
    <text evidence="14">The sequence shown here is derived from an EMBL/GenBank/DDBJ whole genome shotgun (WGS) entry which is preliminary data.</text>
</comment>
<evidence type="ECO:0000259" key="13">
    <source>
        <dbReference type="Pfam" id="PF00291"/>
    </source>
</evidence>
<dbReference type="PROSITE" id="PS00901">
    <property type="entry name" value="CYS_SYNTHASE"/>
    <property type="match status" value="1"/>
</dbReference>
<reference evidence="14" key="2">
    <citation type="submission" date="2021-04" db="EMBL/GenBank/DDBJ databases">
        <authorList>
            <person name="Gilroy R."/>
        </authorList>
    </citation>
    <scope>NUCLEOTIDE SEQUENCE</scope>
    <source>
        <strain evidence="14">ChiSxjej5B17-1746</strain>
    </source>
</reference>
<feature type="modified residue" description="N6-(pyridoxal phosphate)lysine" evidence="11">
    <location>
        <position position="40"/>
    </location>
</feature>
<dbReference type="InterPro" id="IPR005856">
    <property type="entry name" value="Cys_synth"/>
</dbReference>
<dbReference type="Pfam" id="PF00291">
    <property type="entry name" value="PALP"/>
    <property type="match status" value="1"/>
</dbReference>
<keyword evidence="7 10" id="KW-0663">Pyridoxal phosphate</keyword>
<comment type="cofactor">
    <cofactor evidence="1 10 12">
        <name>pyridoxal 5'-phosphate</name>
        <dbReference type="ChEBI" id="CHEBI:597326"/>
    </cofactor>
</comment>
<dbReference type="InterPro" id="IPR001926">
    <property type="entry name" value="TrpB-like_PALP"/>
</dbReference>
<feature type="binding site" evidence="10">
    <location>
        <begin position="172"/>
        <end position="176"/>
    </location>
    <ligand>
        <name>pyridoxal 5'-phosphate</name>
        <dbReference type="ChEBI" id="CHEBI:597326"/>
    </ligand>
</feature>
<dbReference type="NCBIfam" id="TIGR01139">
    <property type="entry name" value="cysK"/>
    <property type="match status" value="1"/>
</dbReference>
<dbReference type="FunFam" id="3.40.50.1100:FF:000006">
    <property type="entry name" value="Cysteine synthase"/>
    <property type="match status" value="1"/>
</dbReference>
<dbReference type="EMBL" id="DXGI01000454">
    <property type="protein sequence ID" value="HIW79867.1"/>
    <property type="molecule type" value="Genomic_DNA"/>
</dbReference>
<dbReference type="SUPFAM" id="SSF53686">
    <property type="entry name" value="Tryptophan synthase beta subunit-like PLP-dependent enzymes"/>
    <property type="match status" value="1"/>
</dbReference>
<comment type="pathway">
    <text evidence="2">Amino-acid biosynthesis; L-cysteine biosynthesis; L-cysteine from L-serine: step 2/2.</text>
</comment>
<evidence type="ECO:0000256" key="4">
    <source>
        <dbReference type="ARBA" id="ARBA00012681"/>
    </source>
</evidence>
<evidence type="ECO:0000256" key="3">
    <source>
        <dbReference type="ARBA" id="ARBA00007103"/>
    </source>
</evidence>
<dbReference type="InterPro" id="IPR036052">
    <property type="entry name" value="TrpB-like_PALP_sf"/>
</dbReference>
<comment type="catalytic activity">
    <reaction evidence="9 12">
        <text>O-acetyl-L-serine + hydrogen sulfide = L-cysteine + acetate</text>
        <dbReference type="Rhea" id="RHEA:14829"/>
        <dbReference type="ChEBI" id="CHEBI:29919"/>
        <dbReference type="ChEBI" id="CHEBI:30089"/>
        <dbReference type="ChEBI" id="CHEBI:35235"/>
        <dbReference type="ChEBI" id="CHEBI:58340"/>
        <dbReference type="EC" id="2.5.1.47"/>
    </reaction>
</comment>
<feature type="binding site" evidence="10">
    <location>
        <position position="70"/>
    </location>
    <ligand>
        <name>pyridoxal 5'-phosphate</name>
        <dbReference type="ChEBI" id="CHEBI:597326"/>
    </ligand>
</feature>
<accession>A0A9D1R4B7</accession>
<evidence type="ECO:0000256" key="1">
    <source>
        <dbReference type="ARBA" id="ARBA00001933"/>
    </source>
</evidence>
<dbReference type="InterPro" id="IPR005859">
    <property type="entry name" value="CysK"/>
</dbReference>
<sequence>MNVLQSIGKTPLVRLARLTESTDAEIFVKIESRNPGGSIKDRPALRMIEGAVERGILPPHGTIVEPTSGNTGIGLAVAASCLGFRLILTMPESMSEERKALLRGFGAELILTPAEKGMGGAVEEAQRLAADKGYVLLDQFSNPDNAEAHYRSTGPEIFADLPDVDAFVAGVGTGGTITGIGRYLRERLPHVGIYAVEPAESAVLSGKAPGPHLIQGIGAGFVPALLDRSLLSEVLPVPGEEALRIARRLMTEEGLSCGISSGANVAAALTLAQRPDMKGKRIVTVLPDTGERYLSTRLFQG</sequence>
<protein>
    <recommendedName>
        <fullName evidence="4 12">Cysteine synthase</fullName>
        <ecNumber evidence="4 12">2.5.1.47</ecNumber>
    </recommendedName>
</protein>
<gene>
    <name evidence="14" type="primary">cysK</name>
    <name evidence="14" type="ORF">H9874_12110</name>
</gene>
<dbReference type="GO" id="GO:0004124">
    <property type="term" value="F:cysteine synthase activity"/>
    <property type="evidence" value="ECO:0007669"/>
    <property type="project" value="UniProtKB-UniRule"/>
</dbReference>
<name>A0A9D1R4B7_9BACT</name>
<keyword evidence="8 12" id="KW-0198">Cysteine biosynthesis</keyword>
<evidence type="ECO:0000256" key="10">
    <source>
        <dbReference type="PIRSR" id="PIRSR605856-50"/>
    </source>
</evidence>
<evidence type="ECO:0000256" key="12">
    <source>
        <dbReference type="RuleBase" id="RU003985"/>
    </source>
</evidence>
<dbReference type="PANTHER" id="PTHR10314">
    <property type="entry name" value="CYSTATHIONINE BETA-SYNTHASE"/>
    <property type="match status" value="1"/>
</dbReference>
<reference evidence="14" key="1">
    <citation type="journal article" date="2021" name="PeerJ">
        <title>Extensive microbial diversity within the chicken gut microbiome revealed by metagenomics and culture.</title>
        <authorList>
            <person name="Gilroy R."/>
            <person name="Ravi A."/>
            <person name="Getino M."/>
            <person name="Pursley I."/>
            <person name="Horton D.L."/>
            <person name="Alikhan N.F."/>
            <person name="Baker D."/>
            <person name="Gharbi K."/>
            <person name="Hall N."/>
            <person name="Watson M."/>
            <person name="Adriaenssens E.M."/>
            <person name="Foster-Nyarko E."/>
            <person name="Jarju S."/>
            <person name="Secka A."/>
            <person name="Antonio M."/>
            <person name="Oren A."/>
            <person name="Chaudhuri R.R."/>
            <person name="La Ragione R."/>
            <person name="Hildebrand F."/>
            <person name="Pallen M.J."/>
        </authorList>
    </citation>
    <scope>NUCLEOTIDE SEQUENCE</scope>
    <source>
        <strain evidence="14">ChiSxjej5B17-1746</strain>
    </source>
</reference>
<proteinExistence type="inferred from homology"/>
<dbReference type="AlphaFoldDB" id="A0A9D1R4B7"/>
<dbReference type="Proteomes" id="UP000824264">
    <property type="component" value="Unassembled WGS sequence"/>
</dbReference>
<evidence type="ECO:0000256" key="2">
    <source>
        <dbReference type="ARBA" id="ARBA00004962"/>
    </source>
</evidence>
<keyword evidence="5 12" id="KW-0028">Amino-acid biosynthesis</keyword>
<feature type="domain" description="Tryptophan synthase beta chain-like PALP" evidence="13">
    <location>
        <begin position="4"/>
        <end position="288"/>
    </location>
</feature>
<dbReference type="Gene3D" id="3.40.50.1100">
    <property type="match status" value="2"/>
</dbReference>
<dbReference type="CDD" id="cd01561">
    <property type="entry name" value="CBS_like"/>
    <property type="match status" value="1"/>
</dbReference>
<evidence type="ECO:0000256" key="11">
    <source>
        <dbReference type="PIRSR" id="PIRSR605856-51"/>
    </source>
</evidence>
<feature type="binding site" evidence="10">
    <location>
        <position position="260"/>
    </location>
    <ligand>
        <name>pyridoxal 5'-phosphate</name>
        <dbReference type="ChEBI" id="CHEBI:597326"/>
    </ligand>
</feature>
<dbReference type="InterPro" id="IPR001216">
    <property type="entry name" value="P-phosphate_BS"/>
</dbReference>
<evidence type="ECO:0000313" key="15">
    <source>
        <dbReference type="Proteomes" id="UP000824264"/>
    </source>
</evidence>
<dbReference type="EC" id="2.5.1.47" evidence="4 12"/>
<evidence type="ECO:0000256" key="6">
    <source>
        <dbReference type="ARBA" id="ARBA00022679"/>
    </source>
</evidence>
<keyword evidence="6 12" id="KW-0808">Transferase</keyword>
<evidence type="ECO:0000256" key="8">
    <source>
        <dbReference type="ARBA" id="ARBA00023192"/>
    </source>
</evidence>
<comment type="similarity">
    <text evidence="3 12">Belongs to the cysteine synthase/cystathionine beta-synthase family.</text>
</comment>
<dbReference type="GO" id="GO:0006535">
    <property type="term" value="P:cysteine biosynthetic process from serine"/>
    <property type="evidence" value="ECO:0007669"/>
    <property type="project" value="UniProtKB-UniRule"/>
</dbReference>
<evidence type="ECO:0000256" key="9">
    <source>
        <dbReference type="ARBA" id="ARBA00047931"/>
    </source>
</evidence>